<protein>
    <recommendedName>
        <fullName evidence="7">SMC-Scp complex subunit ScpB</fullName>
    </recommendedName>
</protein>
<evidence type="ECO:0000256" key="4">
    <source>
        <dbReference type="ARBA" id="ARBA00023306"/>
    </source>
</evidence>
<keyword evidence="4" id="KW-0131">Cell cycle</keyword>
<dbReference type="Pfam" id="PF04079">
    <property type="entry name" value="SMC_ScpB"/>
    <property type="match status" value="1"/>
</dbReference>
<name>A0A381S1Y9_9ZZZZ</name>
<dbReference type="GO" id="GO:0051304">
    <property type="term" value="P:chromosome separation"/>
    <property type="evidence" value="ECO:0007669"/>
    <property type="project" value="InterPro"/>
</dbReference>
<sequence length="226" mass="24343">MSDELKAIIEALIFASPEPLTPKTLFRLLDGEPEEEVEQVVEALRADYDQRGGLLMVEVAGGYQICTRPDLHEWVSRLFHEHSKQRLSVQALETLAVIAYKQPITGPEIAEIRGVNTFGVVGTLLERQLVKVVGRKQVVGRPFLYATTREFLNRFGLSDLGDLPKVEEMAEALGVAVSPLLPDPGPTTGPLPFDGESVTEEGGALAGSETSAGPGNDETPPAGELA</sequence>
<dbReference type="EMBL" id="UINC01002507">
    <property type="protein sequence ID" value="SUZ97409.1"/>
    <property type="molecule type" value="Genomic_DNA"/>
</dbReference>
<dbReference type="GO" id="GO:0051301">
    <property type="term" value="P:cell division"/>
    <property type="evidence" value="ECO:0007669"/>
    <property type="project" value="UniProtKB-KW"/>
</dbReference>
<evidence type="ECO:0000313" key="6">
    <source>
        <dbReference type="EMBL" id="SUZ97409.1"/>
    </source>
</evidence>
<keyword evidence="1" id="KW-0963">Cytoplasm</keyword>
<evidence type="ECO:0000256" key="2">
    <source>
        <dbReference type="ARBA" id="ARBA00022618"/>
    </source>
</evidence>
<dbReference type="PANTHER" id="PTHR34298">
    <property type="entry name" value="SEGREGATION AND CONDENSATION PROTEIN B"/>
    <property type="match status" value="1"/>
</dbReference>
<gene>
    <name evidence="6" type="ORF">METZ01_LOCUS50263</name>
</gene>
<dbReference type="InterPro" id="IPR005234">
    <property type="entry name" value="ScpB_csome_segregation"/>
</dbReference>
<evidence type="ECO:0000256" key="3">
    <source>
        <dbReference type="ARBA" id="ARBA00022829"/>
    </source>
</evidence>
<dbReference type="PANTHER" id="PTHR34298:SF2">
    <property type="entry name" value="SEGREGATION AND CONDENSATION PROTEIN B"/>
    <property type="match status" value="1"/>
</dbReference>
<dbReference type="InterPro" id="IPR036390">
    <property type="entry name" value="WH_DNA-bd_sf"/>
</dbReference>
<dbReference type="InterPro" id="IPR036388">
    <property type="entry name" value="WH-like_DNA-bd_sf"/>
</dbReference>
<proteinExistence type="predicted"/>
<reference evidence="6" key="1">
    <citation type="submission" date="2018-05" db="EMBL/GenBank/DDBJ databases">
        <authorList>
            <person name="Lanie J.A."/>
            <person name="Ng W.-L."/>
            <person name="Kazmierczak K.M."/>
            <person name="Andrzejewski T.M."/>
            <person name="Davidsen T.M."/>
            <person name="Wayne K.J."/>
            <person name="Tettelin H."/>
            <person name="Glass J.I."/>
            <person name="Rusch D."/>
            <person name="Podicherti R."/>
            <person name="Tsui H.-C.T."/>
            <person name="Winkler M.E."/>
        </authorList>
    </citation>
    <scope>NUCLEOTIDE SEQUENCE</scope>
</reference>
<dbReference type="Gene3D" id="1.10.10.10">
    <property type="entry name" value="Winged helix-like DNA-binding domain superfamily/Winged helix DNA-binding domain"/>
    <property type="match status" value="2"/>
</dbReference>
<organism evidence="6">
    <name type="scientific">marine metagenome</name>
    <dbReference type="NCBI Taxonomy" id="408172"/>
    <lineage>
        <taxon>unclassified sequences</taxon>
        <taxon>metagenomes</taxon>
        <taxon>ecological metagenomes</taxon>
    </lineage>
</organism>
<dbReference type="AlphaFoldDB" id="A0A381S1Y9"/>
<accession>A0A381S1Y9</accession>
<keyword evidence="2" id="KW-0132">Cell division</keyword>
<feature type="region of interest" description="Disordered" evidence="5">
    <location>
        <begin position="180"/>
        <end position="226"/>
    </location>
</feature>
<evidence type="ECO:0000256" key="5">
    <source>
        <dbReference type="SAM" id="MobiDB-lite"/>
    </source>
</evidence>
<keyword evidence="3" id="KW-0159">Chromosome partition</keyword>
<dbReference type="SUPFAM" id="SSF46785">
    <property type="entry name" value="Winged helix' DNA-binding domain"/>
    <property type="match status" value="2"/>
</dbReference>
<dbReference type="NCBIfam" id="TIGR00281">
    <property type="entry name" value="SMC-Scp complex subunit ScpB"/>
    <property type="match status" value="1"/>
</dbReference>
<evidence type="ECO:0008006" key="7">
    <source>
        <dbReference type="Google" id="ProtNLM"/>
    </source>
</evidence>
<evidence type="ECO:0000256" key="1">
    <source>
        <dbReference type="ARBA" id="ARBA00022490"/>
    </source>
</evidence>